<feature type="region of interest" description="Disordered" evidence="1">
    <location>
        <begin position="1"/>
        <end position="23"/>
    </location>
</feature>
<gene>
    <name evidence="2" type="ORF">AVEN_202941_1</name>
</gene>
<evidence type="ECO:0000313" key="3">
    <source>
        <dbReference type="Proteomes" id="UP000499080"/>
    </source>
</evidence>
<evidence type="ECO:0000313" key="2">
    <source>
        <dbReference type="EMBL" id="GBM85183.1"/>
    </source>
</evidence>
<evidence type="ECO:0000256" key="1">
    <source>
        <dbReference type="SAM" id="MobiDB-lite"/>
    </source>
</evidence>
<comment type="caution">
    <text evidence="2">The sequence shown here is derived from an EMBL/GenBank/DDBJ whole genome shotgun (WGS) entry which is preliminary data.</text>
</comment>
<dbReference type="Proteomes" id="UP000499080">
    <property type="component" value="Unassembled WGS sequence"/>
</dbReference>
<proteinExistence type="predicted"/>
<accession>A0A4Y2J4M9</accession>
<dbReference type="EMBL" id="BGPR01188793">
    <property type="protein sequence ID" value="GBM85183.1"/>
    <property type="molecule type" value="Genomic_DNA"/>
</dbReference>
<dbReference type="AlphaFoldDB" id="A0A4Y2J4M9"/>
<organism evidence="2 3">
    <name type="scientific">Araneus ventricosus</name>
    <name type="common">Orbweaver spider</name>
    <name type="synonym">Epeira ventricosa</name>
    <dbReference type="NCBI Taxonomy" id="182803"/>
    <lineage>
        <taxon>Eukaryota</taxon>
        <taxon>Metazoa</taxon>
        <taxon>Ecdysozoa</taxon>
        <taxon>Arthropoda</taxon>
        <taxon>Chelicerata</taxon>
        <taxon>Arachnida</taxon>
        <taxon>Araneae</taxon>
        <taxon>Araneomorphae</taxon>
        <taxon>Entelegynae</taxon>
        <taxon>Araneoidea</taxon>
        <taxon>Araneidae</taxon>
        <taxon>Araneus</taxon>
    </lineage>
</organism>
<protein>
    <submittedName>
        <fullName evidence="2">Uncharacterized protein</fullName>
    </submittedName>
</protein>
<name>A0A4Y2J4M9_ARAVE</name>
<sequence>MYSQRKKSQGVKSGDLGEQSEVILTNTPNPAMRKFIVQVSTNTNVPMRGCPVLLEDKIPGIISQLRKQPQRIHCALMIIDKRRYKMCGTSTITAWTCAM</sequence>
<keyword evidence="3" id="KW-1185">Reference proteome</keyword>
<reference evidence="2 3" key="1">
    <citation type="journal article" date="2019" name="Sci. Rep.">
        <title>Orb-weaving spider Araneus ventricosus genome elucidates the spidroin gene catalogue.</title>
        <authorList>
            <person name="Kono N."/>
            <person name="Nakamura H."/>
            <person name="Ohtoshi R."/>
            <person name="Moran D.A.P."/>
            <person name="Shinohara A."/>
            <person name="Yoshida Y."/>
            <person name="Fujiwara M."/>
            <person name="Mori M."/>
            <person name="Tomita M."/>
            <person name="Arakawa K."/>
        </authorList>
    </citation>
    <scope>NUCLEOTIDE SEQUENCE [LARGE SCALE GENOMIC DNA]</scope>
</reference>